<sequence>MVSKSMENDDLEGNFDILRSMDGFIEKIQHLRGLMLGVSLSAIILAPLAIVISLYLITHPKFLHLLENENEFGFMLIVLITVVLVTSGIWLITGLQQFRSLSSWNKRYSNYLKKRNDLDKLISSEYKIDEE</sequence>
<dbReference type="HOGENOM" id="CLU_158387_0_0_2"/>
<feature type="transmembrane region" description="Helical" evidence="1">
    <location>
        <begin position="72"/>
        <end position="92"/>
    </location>
</feature>
<protein>
    <submittedName>
        <fullName evidence="2">Uncharacterized protein</fullName>
    </submittedName>
</protein>
<evidence type="ECO:0000256" key="1">
    <source>
        <dbReference type="SAM" id="Phobius"/>
    </source>
</evidence>
<keyword evidence="1" id="KW-0472">Membrane</keyword>
<organism evidence="2">
    <name type="scientific">Candidatus Nitrosarchaeum limnium SFB1</name>
    <dbReference type="NCBI Taxonomy" id="886738"/>
    <lineage>
        <taxon>Archaea</taxon>
        <taxon>Nitrososphaerota</taxon>
        <taxon>Nitrososphaeria</taxon>
        <taxon>Nitrosopumilales</taxon>
        <taxon>Nitrosopumilaceae</taxon>
        <taxon>Nitrosarchaeum</taxon>
    </lineage>
</organism>
<feature type="transmembrane region" description="Helical" evidence="1">
    <location>
        <begin position="34"/>
        <end position="57"/>
    </location>
</feature>
<keyword evidence="1" id="KW-0812">Transmembrane</keyword>
<gene>
    <name evidence="2" type="ORF">Nlim_0600</name>
</gene>
<accession>F3KJE2</accession>
<proteinExistence type="predicted"/>
<dbReference type="AlphaFoldDB" id="F3KJE2"/>
<comment type="caution">
    <text evidence="2">The sequence shown here is derived from an EMBL/GenBank/DDBJ whole genome shotgun (WGS) entry which is preliminary data.</text>
</comment>
<name>F3KJE2_9ARCH</name>
<evidence type="ECO:0000313" key="2">
    <source>
        <dbReference type="EMBL" id="EGG42419.1"/>
    </source>
</evidence>
<dbReference type="Proteomes" id="UP000004348">
    <property type="component" value="Chromosome"/>
</dbReference>
<reference evidence="2" key="1">
    <citation type="journal article" date="2011" name="PLoS ONE">
        <title>Genome of a low-salinity ammonia-oxidizing archaeon determined by single-cell and metagenomic analysis.</title>
        <authorList>
            <person name="Blainey P.C."/>
            <person name="Mosier A.C."/>
            <person name="Potanina A."/>
            <person name="Francis C.A."/>
            <person name="Quake S.R."/>
        </authorList>
    </citation>
    <scope>NUCLEOTIDE SEQUENCE [LARGE SCALE GENOMIC DNA]</scope>
    <source>
        <strain evidence="2">SFB1</strain>
    </source>
</reference>
<keyword evidence="1" id="KW-1133">Transmembrane helix</keyword>
<dbReference type="EMBL" id="AEGP01000029">
    <property type="protein sequence ID" value="EGG42419.1"/>
    <property type="molecule type" value="Genomic_DNA"/>
</dbReference>